<proteinExistence type="predicted"/>
<organism evidence="1">
    <name type="scientific">uncultured Caudovirales phage</name>
    <dbReference type="NCBI Taxonomy" id="2100421"/>
    <lineage>
        <taxon>Viruses</taxon>
        <taxon>Duplodnaviria</taxon>
        <taxon>Heunggongvirae</taxon>
        <taxon>Uroviricota</taxon>
        <taxon>Caudoviricetes</taxon>
        <taxon>Peduoviridae</taxon>
        <taxon>Maltschvirus</taxon>
        <taxon>Maltschvirus maltsch</taxon>
    </lineage>
</organism>
<protein>
    <submittedName>
        <fullName evidence="1">Uncharacterized protein</fullName>
    </submittedName>
</protein>
<evidence type="ECO:0000313" key="1">
    <source>
        <dbReference type="EMBL" id="CAB4196640.1"/>
    </source>
</evidence>
<name>A0A6J5RGF9_9CAUD</name>
<accession>A0A6J5RGF9</accession>
<reference evidence="1" key="1">
    <citation type="submission" date="2020-05" db="EMBL/GenBank/DDBJ databases">
        <authorList>
            <person name="Chiriac C."/>
            <person name="Salcher M."/>
            <person name="Ghai R."/>
            <person name="Kavagutti S V."/>
        </authorList>
    </citation>
    <scope>NUCLEOTIDE SEQUENCE</scope>
</reference>
<gene>
    <name evidence="1" type="ORF">UFOVP1290_160</name>
</gene>
<sequence length="126" mass="13984">MSKEIVVRAARGISRNAYCYEYKCDPATGRHLLIAKGGVPKLAGRVVTQLLKTGGCTKEDLVKFFWNNKRTRNGLSINENDFSQVFKLLKSLGCVTSTRGRNATWTLTSKGAAVFRSAKVEWIGKK</sequence>
<dbReference type="EMBL" id="LR797252">
    <property type="protein sequence ID" value="CAB4196640.1"/>
    <property type="molecule type" value="Genomic_DNA"/>
</dbReference>